<evidence type="ECO:0000256" key="6">
    <source>
        <dbReference type="ARBA" id="ARBA00022989"/>
    </source>
</evidence>
<feature type="transmembrane region" description="Helical" evidence="9">
    <location>
        <begin position="269"/>
        <end position="290"/>
    </location>
</feature>
<evidence type="ECO:0000256" key="3">
    <source>
        <dbReference type="ARBA" id="ARBA00022692"/>
    </source>
</evidence>
<feature type="region of interest" description="Disordered" evidence="8">
    <location>
        <begin position="1"/>
        <end position="52"/>
    </location>
</feature>
<keyword evidence="4" id="KW-0133">Cell shape</keyword>
<gene>
    <name evidence="10" type="ORF">LEP48_12410</name>
</gene>
<evidence type="ECO:0000256" key="8">
    <source>
        <dbReference type="SAM" id="MobiDB-lite"/>
    </source>
</evidence>
<feature type="transmembrane region" description="Helical" evidence="9">
    <location>
        <begin position="440"/>
        <end position="458"/>
    </location>
</feature>
<feature type="transmembrane region" description="Helical" evidence="9">
    <location>
        <begin position="121"/>
        <end position="140"/>
    </location>
</feature>
<dbReference type="Pfam" id="PF03023">
    <property type="entry name" value="MurJ"/>
    <property type="match status" value="1"/>
</dbReference>
<feature type="transmembrane region" description="Helical" evidence="9">
    <location>
        <begin position="399"/>
        <end position="420"/>
    </location>
</feature>
<sequence length="609" mass="63738">MTADRPAEHDAKRPPRHARGGNAHASGGASGRAHRPEAGENAPEQPAGAVPEVVPESDAVAAPGTDGVRRASLGKNSIAMTVGTVASRASGLVRGMLLVACVGATGTVADAFDVANKLPNMLFALISAGVLQAVLIPQILRAMNAPNARERLDKLITISGLGLLLLTAVLVVAAPLIVWLYTLKVDDPDARQLAVVFAYWCIPQVFFYGLYMLLGQVLNARGRFAAYGMAPVANNVVSLLGFGAFILVWGTAQAGGISDLSTWTTSQTVVLGATATLGIAAQALVLVVALRRSGFRWRFRVGFRGIGLRSAGVVVGWTIGAVALEQLGVLYLSNVLIAAGTTAGPDEVIAGNAAYTNAMTIYLLPHSLVIVSIVTVMFPRMTAAVQAGDLPAVRADMSLGLRSAGVFSVFSAAALLVLAVPLTSTVLPSLVAEEVTAVARIIQAMAPGLVALGATVLVRRMYFAFEDGRSLFVIQIIATVSMVLALWGAVSVLPSAWWAVSAGGAYALSTWISLLLRVRGMHRKLDGMDGPRVMRLYVRAAVGAVVASGMGWLTVRLLGGYEITSWGRSALVTVVAGVVMLLAYVLSLKVLRVRELDDALAPVLRRLGR</sequence>
<keyword evidence="11" id="KW-1185">Reference proteome</keyword>
<feature type="transmembrane region" description="Helical" evidence="9">
    <location>
        <begin position="311"/>
        <end position="339"/>
    </location>
</feature>
<evidence type="ECO:0000313" key="10">
    <source>
        <dbReference type="EMBL" id="MCA5894143.1"/>
    </source>
</evidence>
<keyword evidence="6 9" id="KW-1133">Transmembrane helix</keyword>
<feature type="transmembrane region" description="Helical" evidence="9">
    <location>
        <begin position="226"/>
        <end position="249"/>
    </location>
</feature>
<keyword evidence="2" id="KW-1003">Cell membrane</keyword>
<comment type="caution">
    <text evidence="10">The sequence shown here is derived from an EMBL/GenBank/DDBJ whole genome shotgun (WGS) entry which is preliminary data.</text>
</comment>
<dbReference type="PANTHER" id="PTHR47019:SF1">
    <property type="entry name" value="LIPID II FLIPPASE MURJ"/>
    <property type="match status" value="1"/>
</dbReference>
<evidence type="ECO:0000256" key="1">
    <source>
        <dbReference type="ARBA" id="ARBA00004651"/>
    </source>
</evidence>
<evidence type="ECO:0000256" key="9">
    <source>
        <dbReference type="SAM" id="Phobius"/>
    </source>
</evidence>
<keyword evidence="3 9" id="KW-0812">Transmembrane</keyword>
<protein>
    <submittedName>
        <fullName evidence="10">Murein biosynthesis protein MurJ</fullName>
    </submittedName>
</protein>
<dbReference type="PANTHER" id="PTHR47019">
    <property type="entry name" value="LIPID II FLIPPASE MURJ"/>
    <property type="match status" value="1"/>
</dbReference>
<feature type="transmembrane region" description="Helical" evidence="9">
    <location>
        <begin position="470"/>
        <end position="490"/>
    </location>
</feature>
<dbReference type="PRINTS" id="PR01806">
    <property type="entry name" value="VIRFACTRMVIN"/>
</dbReference>
<feature type="transmembrane region" description="Helical" evidence="9">
    <location>
        <begin position="536"/>
        <end position="554"/>
    </location>
</feature>
<accession>A0ABS7ZGK1</accession>
<evidence type="ECO:0000256" key="5">
    <source>
        <dbReference type="ARBA" id="ARBA00022984"/>
    </source>
</evidence>
<dbReference type="InterPro" id="IPR004268">
    <property type="entry name" value="MurJ"/>
</dbReference>
<evidence type="ECO:0000256" key="2">
    <source>
        <dbReference type="ARBA" id="ARBA00022475"/>
    </source>
</evidence>
<name>A0ABS7ZGK1_9MICO</name>
<dbReference type="EMBL" id="JAIXCQ010000008">
    <property type="protein sequence ID" value="MCA5894143.1"/>
    <property type="molecule type" value="Genomic_DNA"/>
</dbReference>
<evidence type="ECO:0000313" key="11">
    <source>
        <dbReference type="Proteomes" id="UP001319870"/>
    </source>
</evidence>
<organism evidence="10 11">
    <name type="scientific">Isoptericola luteus</name>
    <dbReference type="NCBI Taxonomy" id="2879484"/>
    <lineage>
        <taxon>Bacteria</taxon>
        <taxon>Bacillati</taxon>
        <taxon>Actinomycetota</taxon>
        <taxon>Actinomycetes</taxon>
        <taxon>Micrococcales</taxon>
        <taxon>Promicromonosporaceae</taxon>
        <taxon>Isoptericola</taxon>
    </lineage>
</organism>
<feature type="transmembrane region" description="Helical" evidence="9">
    <location>
        <begin position="91"/>
        <end position="109"/>
    </location>
</feature>
<feature type="transmembrane region" description="Helical" evidence="9">
    <location>
        <begin position="566"/>
        <end position="586"/>
    </location>
</feature>
<feature type="transmembrane region" description="Helical" evidence="9">
    <location>
        <begin position="161"/>
        <end position="181"/>
    </location>
</feature>
<keyword evidence="7 9" id="KW-0472">Membrane</keyword>
<dbReference type="InterPro" id="IPR051050">
    <property type="entry name" value="Lipid_II_flippase_MurJ/MviN"/>
</dbReference>
<dbReference type="RefSeq" id="WP_225565909.1">
    <property type="nucleotide sequence ID" value="NZ_JAIXCQ010000008.1"/>
</dbReference>
<evidence type="ECO:0000256" key="4">
    <source>
        <dbReference type="ARBA" id="ARBA00022960"/>
    </source>
</evidence>
<feature type="transmembrane region" description="Helical" evidence="9">
    <location>
        <begin position="359"/>
        <end position="378"/>
    </location>
</feature>
<evidence type="ECO:0000256" key="7">
    <source>
        <dbReference type="ARBA" id="ARBA00023136"/>
    </source>
</evidence>
<feature type="compositionally biased region" description="Basic and acidic residues" evidence="8">
    <location>
        <begin position="1"/>
        <end position="13"/>
    </location>
</feature>
<comment type="subcellular location">
    <subcellularLocation>
        <location evidence="1">Cell membrane</location>
        <topology evidence="1">Multi-pass membrane protein</topology>
    </subcellularLocation>
</comment>
<keyword evidence="5" id="KW-0573">Peptidoglycan synthesis</keyword>
<feature type="transmembrane region" description="Helical" evidence="9">
    <location>
        <begin position="193"/>
        <end position="214"/>
    </location>
</feature>
<feature type="transmembrane region" description="Helical" evidence="9">
    <location>
        <begin position="496"/>
        <end position="516"/>
    </location>
</feature>
<proteinExistence type="predicted"/>
<reference evidence="10 11" key="1">
    <citation type="submission" date="2021-09" db="EMBL/GenBank/DDBJ databases">
        <title>Isoptericola luteus sp. nov., a novel bacterium isolated from Harbin, the capital city of Heilongjiang province.</title>
        <authorList>
            <person name="Li J."/>
        </authorList>
    </citation>
    <scope>NUCLEOTIDE SEQUENCE [LARGE SCALE GENOMIC DNA]</scope>
    <source>
        <strain evidence="10 11">NEAU-Y5</strain>
    </source>
</reference>
<dbReference type="Proteomes" id="UP001319870">
    <property type="component" value="Unassembled WGS sequence"/>
</dbReference>